<dbReference type="AlphaFoldDB" id="A0A6G0T9R9"/>
<evidence type="ECO:0000313" key="1">
    <source>
        <dbReference type="EMBL" id="KAE9527901.1"/>
    </source>
</evidence>
<evidence type="ECO:0000313" key="2">
    <source>
        <dbReference type="Proteomes" id="UP000475862"/>
    </source>
</evidence>
<reference evidence="1 2" key="1">
    <citation type="submission" date="2019-08" db="EMBL/GenBank/DDBJ databases">
        <title>The genome of the soybean aphid Biotype 1, its phylome, world population structure and adaptation to the North American continent.</title>
        <authorList>
            <person name="Giordano R."/>
            <person name="Donthu R.K."/>
            <person name="Hernandez A.G."/>
            <person name="Wright C.L."/>
            <person name="Zimin A.V."/>
        </authorList>
    </citation>
    <scope>NUCLEOTIDE SEQUENCE [LARGE SCALE GENOMIC DNA]</scope>
    <source>
        <tissue evidence="1">Whole aphids</tissue>
    </source>
</reference>
<dbReference type="EMBL" id="VYZN01000050">
    <property type="protein sequence ID" value="KAE9527901.1"/>
    <property type="molecule type" value="Genomic_DNA"/>
</dbReference>
<comment type="caution">
    <text evidence="1">The sequence shown here is derived from an EMBL/GenBank/DDBJ whole genome shotgun (WGS) entry which is preliminary data.</text>
</comment>
<proteinExistence type="predicted"/>
<name>A0A6G0T9R9_APHGL</name>
<dbReference type="Proteomes" id="UP000475862">
    <property type="component" value="Unassembled WGS sequence"/>
</dbReference>
<organism evidence="1 2">
    <name type="scientific">Aphis glycines</name>
    <name type="common">Soybean aphid</name>
    <dbReference type="NCBI Taxonomy" id="307491"/>
    <lineage>
        <taxon>Eukaryota</taxon>
        <taxon>Metazoa</taxon>
        <taxon>Ecdysozoa</taxon>
        <taxon>Arthropoda</taxon>
        <taxon>Hexapoda</taxon>
        <taxon>Insecta</taxon>
        <taxon>Pterygota</taxon>
        <taxon>Neoptera</taxon>
        <taxon>Paraneoptera</taxon>
        <taxon>Hemiptera</taxon>
        <taxon>Sternorrhyncha</taxon>
        <taxon>Aphidomorpha</taxon>
        <taxon>Aphidoidea</taxon>
        <taxon>Aphididae</taxon>
        <taxon>Aphidini</taxon>
        <taxon>Aphis</taxon>
        <taxon>Aphis</taxon>
    </lineage>
</organism>
<keyword evidence="2" id="KW-1185">Reference proteome</keyword>
<sequence>MAGPYLPALVADWPNPSAAAAGYMLYTPDRASEPSTAFSSGSAATKITTFTKMSLTNNFKTMLTIAVVVGVAYAAPSADKSEQSNEIIQSGSFITKNGDSVSASWGGFHAAASLADDGSAVASAGGNGLSASSGYGPGSAGAGAGVGYIGASEFASTGVPMKPAVGGYGNSGKPDSHYSGVVAGAGGNGGGFFDRIFAIPINVLQSVNTYLNQKQMHQGQPGAVHGQNNNGVAASASASAVAGSAGYGSSDNKAPTSVGADYGHESAAAASSVNGKAGSPMMVHTKTNYNDIFNVRVVYPDHSIEIRPEPVERLTRRSNQIVTVVVRRMSKNLPCHAMRGVH</sequence>
<dbReference type="OrthoDB" id="6628627at2759"/>
<accession>A0A6G0T9R9</accession>
<gene>
    <name evidence="1" type="ORF">AGLY_012725</name>
</gene>
<protein>
    <submittedName>
        <fullName evidence="1">Uncharacterized protein</fullName>
    </submittedName>
</protein>